<evidence type="ECO:0000313" key="2">
    <source>
        <dbReference type="EMBL" id="QRJ63178.1"/>
    </source>
</evidence>
<feature type="transmembrane region" description="Helical" evidence="1">
    <location>
        <begin position="144"/>
        <end position="162"/>
    </location>
</feature>
<accession>A0A974PX95</accession>
<keyword evidence="1" id="KW-0812">Transmembrane</keyword>
<dbReference type="RefSeq" id="WP_203386706.1">
    <property type="nucleotide sequence ID" value="NZ_CP064781.1"/>
</dbReference>
<name>A0A974PX95_9RHOO</name>
<organism evidence="2 3">
    <name type="scientific">Azospira restricta</name>
    <dbReference type="NCBI Taxonomy" id="404405"/>
    <lineage>
        <taxon>Bacteria</taxon>
        <taxon>Pseudomonadati</taxon>
        <taxon>Pseudomonadota</taxon>
        <taxon>Betaproteobacteria</taxon>
        <taxon>Rhodocyclales</taxon>
        <taxon>Rhodocyclaceae</taxon>
        <taxon>Azospira</taxon>
    </lineage>
</organism>
<dbReference type="AlphaFoldDB" id="A0A974PX95"/>
<feature type="transmembrane region" description="Helical" evidence="1">
    <location>
        <begin position="211"/>
        <end position="236"/>
    </location>
</feature>
<feature type="transmembrane region" description="Helical" evidence="1">
    <location>
        <begin position="101"/>
        <end position="124"/>
    </location>
</feature>
<feature type="transmembrane region" description="Helical" evidence="1">
    <location>
        <begin position="62"/>
        <end position="80"/>
    </location>
</feature>
<feature type="transmembrane region" description="Helical" evidence="1">
    <location>
        <begin position="182"/>
        <end position="199"/>
    </location>
</feature>
<dbReference type="EMBL" id="CP064781">
    <property type="protein sequence ID" value="QRJ63178.1"/>
    <property type="molecule type" value="Genomic_DNA"/>
</dbReference>
<keyword evidence="3" id="KW-1185">Reference proteome</keyword>
<evidence type="ECO:0008006" key="4">
    <source>
        <dbReference type="Google" id="ProtNLM"/>
    </source>
</evidence>
<keyword evidence="1" id="KW-0472">Membrane</keyword>
<protein>
    <recommendedName>
        <fullName evidence="4">DUF4328 domain-containing protein</fullName>
    </recommendedName>
</protein>
<evidence type="ECO:0000256" key="1">
    <source>
        <dbReference type="SAM" id="Phobius"/>
    </source>
</evidence>
<dbReference type="Proteomes" id="UP000663444">
    <property type="component" value="Chromosome"/>
</dbReference>
<proteinExistence type="predicted"/>
<reference evidence="2" key="1">
    <citation type="submission" date="2020-11" db="EMBL/GenBank/DDBJ databases">
        <title>Azospira restricta DSM 18626 genome sequence.</title>
        <authorList>
            <person name="Moe W.M."/>
        </authorList>
    </citation>
    <scope>NUCLEOTIDE SEQUENCE</scope>
    <source>
        <strain evidence="2">DSM 18626</strain>
    </source>
</reference>
<dbReference type="KEGG" id="ares:IWH25_15710"/>
<feature type="transmembrane region" description="Helical" evidence="1">
    <location>
        <begin position="21"/>
        <end position="42"/>
    </location>
</feature>
<gene>
    <name evidence="2" type="ORF">IWH25_15710</name>
</gene>
<keyword evidence="1" id="KW-1133">Transmembrane helix</keyword>
<evidence type="ECO:0000313" key="3">
    <source>
        <dbReference type="Proteomes" id="UP000663444"/>
    </source>
</evidence>
<sequence>MPEPDRLPAADGDWPPPALRCAGLAIAGLLLALLAVWLGTGWLDGFDYRGVNKLGRRFLRALPWALPLAAAGGMLLYGYFRWALAERHKGWVTLLAVLRAFALFPFLGFAMLFAMIFGFVAAIAVGVWHKLAPRPPAEGADGSFFPGLLVPLLWMMTLPFTLLKIQSRGDIEIPARIPPARLLRWLPILFLMLLVGPGFESESTGERVDPNWLAALAAYWLADCLIVAGHVAPLLARQARAARVAELRRGT</sequence>